<comment type="caution">
    <text evidence="3">The sequence shown here is derived from an EMBL/GenBank/DDBJ whole genome shotgun (WGS) entry which is preliminary data.</text>
</comment>
<feature type="transmembrane region" description="Helical" evidence="1">
    <location>
        <begin position="92"/>
        <end position="116"/>
    </location>
</feature>
<keyword evidence="4" id="KW-1185">Reference proteome</keyword>
<feature type="transmembrane region" description="Helical" evidence="1">
    <location>
        <begin position="232"/>
        <end position="254"/>
    </location>
</feature>
<feature type="transmembrane region" description="Helical" evidence="1">
    <location>
        <begin position="49"/>
        <end position="71"/>
    </location>
</feature>
<protein>
    <recommendedName>
        <fullName evidence="2">CAAX prenyl protease 2/Lysostaphin resistance protein A-like domain-containing protein</fullName>
    </recommendedName>
</protein>
<dbReference type="Proteomes" id="UP001501591">
    <property type="component" value="Unassembled WGS sequence"/>
</dbReference>
<dbReference type="EMBL" id="BAABCP010000001">
    <property type="protein sequence ID" value="GAA3942656.1"/>
    <property type="molecule type" value="Genomic_DNA"/>
</dbReference>
<feature type="transmembrane region" description="Helical" evidence="1">
    <location>
        <begin position="12"/>
        <end position="37"/>
    </location>
</feature>
<evidence type="ECO:0000259" key="2">
    <source>
        <dbReference type="Pfam" id="PF02517"/>
    </source>
</evidence>
<name>A0ABP7NCB6_9MICO</name>
<dbReference type="PANTHER" id="PTHR39430:SF1">
    <property type="entry name" value="PROTEASE"/>
    <property type="match status" value="1"/>
</dbReference>
<feature type="transmembrane region" description="Helical" evidence="1">
    <location>
        <begin position="181"/>
        <end position="199"/>
    </location>
</feature>
<feature type="transmembrane region" description="Helical" evidence="1">
    <location>
        <begin position="142"/>
        <end position="160"/>
    </location>
</feature>
<gene>
    <name evidence="3" type="ORF">GCM10022383_20650</name>
</gene>
<dbReference type="PANTHER" id="PTHR39430">
    <property type="entry name" value="MEMBRANE-ASSOCIATED PROTEASE-RELATED"/>
    <property type="match status" value="1"/>
</dbReference>
<keyword evidence="1" id="KW-0812">Transmembrane</keyword>
<evidence type="ECO:0000256" key="1">
    <source>
        <dbReference type="SAM" id="Phobius"/>
    </source>
</evidence>
<keyword evidence="1" id="KW-0472">Membrane</keyword>
<feature type="transmembrane region" description="Helical" evidence="1">
    <location>
        <begin position="205"/>
        <end position="225"/>
    </location>
</feature>
<feature type="domain" description="CAAX prenyl protease 2/Lysostaphin resistance protein A-like" evidence="2">
    <location>
        <begin position="149"/>
        <end position="243"/>
    </location>
</feature>
<dbReference type="Pfam" id="PF02517">
    <property type="entry name" value="Rce1-like"/>
    <property type="match status" value="1"/>
</dbReference>
<keyword evidence="1" id="KW-1133">Transmembrane helix</keyword>
<evidence type="ECO:0000313" key="4">
    <source>
        <dbReference type="Proteomes" id="UP001501591"/>
    </source>
</evidence>
<dbReference type="RefSeq" id="WP_344819492.1">
    <property type="nucleotide sequence ID" value="NZ_BAABCP010000001.1"/>
</dbReference>
<evidence type="ECO:0000313" key="3">
    <source>
        <dbReference type="EMBL" id="GAA3942656.1"/>
    </source>
</evidence>
<organism evidence="3 4">
    <name type="scientific">Microbacterium soli</name>
    <dbReference type="NCBI Taxonomy" id="446075"/>
    <lineage>
        <taxon>Bacteria</taxon>
        <taxon>Bacillati</taxon>
        <taxon>Actinomycetota</taxon>
        <taxon>Actinomycetes</taxon>
        <taxon>Micrococcales</taxon>
        <taxon>Microbacteriaceae</taxon>
        <taxon>Microbacterium</taxon>
    </lineage>
</organism>
<reference evidence="4" key="1">
    <citation type="journal article" date="2019" name="Int. J. Syst. Evol. Microbiol.">
        <title>The Global Catalogue of Microorganisms (GCM) 10K type strain sequencing project: providing services to taxonomists for standard genome sequencing and annotation.</title>
        <authorList>
            <consortium name="The Broad Institute Genomics Platform"/>
            <consortium name="The Broad Institute Genome Sequencing Center for Infectious Disease"/>
            <person name="Wu L."/>
            <person name="Ma J."/>
        </authorList>
    </citation>
    <scope>NUCLEOTIDE SEQUENCE [LARGE SCALE GENOMIC DNA]</scope>
    <source>
        <strain evidence="4">JCM 17024</strain>
    </source>
</reference>
<dbReference type="InterPro" id="IPR003675">
    <property type="entry name" value="Rce1/LyrA-like_dom"/>
</dbReference>
<sequence length="260" mass="28803">MMTIEQTTRTRLAWGLPLLRVGLVAAASALTWLLVVLVDPGVVFPPPSMLSAVAMLPVNVVSLVLVVRLVRSEGERVREVLGFERRRIGRDLLWGLLWLAVLYLPFTGAIMLVVWLQHGDRMFDAMETVFFDPAAMPTLNPIAWGVIGVVAALTFAPLNAPAEELVYRGWSQRVLARRWPIALAIVVPAAVFALQHVWYAPTPDAVLAFLAAFFVWGLGSGIIYLRQRRLMPILFAHGFVNLFFSLPALAMPFLPAELLP</sequence>
<proteinExistence type="predicted"/>
<accession>A0ABP7NCB6</accession>